<feature type="compositionally biased region" description="Low complexity" evidence="1">
    <location>
        <begin position="147"/>
        <end position="180"/>
    </location>
</feature>
<feature type="region of interest" description="Disordered" evidence="1">
    <location>
        <begin position="66"/>
        <end position="90"/>
    </location>
</feature>
<feature type="region of interest" description="Disordered" evidence="1">
    <location>
        <begin position="206"/>
        <end position="257"/>
    </location>
</feature>
<feature type="region of interest" description="Disordered" evidence="1">
    <location>
        <begin position="125"/>
        <end position="189"/>
    </location>
</feature>
<dbReference type="AlphaFoldDB" id="A0A8T2N190"/>
<keyword evidence="3" id="KW-1185">Reference proteome</keyword>
<sequence>MAHKNKLRENLTRIKTFSDPLQGSLRRKIEGQPPGFNPKQNGLSAGAFGPDLKRIRVDGGTMGHSGCAFSNGAQSHSLPEGAQMSHSLQRKDDEEAAFGLDLGRPSSVGPAQPFAQLERAIKSEFSPSGFGHTPASSPQLRPASAGPALSMPPTSSSSPSATAIQNPGQGSLGSSLSSGGVPPGGRTNALTSWAEVSHAEQLKQIAANQQQQQPPAANLLQHHQHQHQQNQNQPATQAGWSPAHSSPGTISSPAGLCQSSILPPMSSAQGKGLNSCLFKTNGGGVGGVTISGVSISGVSSASCSSGSSMDMKALGSKPLSHFSHKPQQVGLMGAPQSKPAALRFQQPLKQPQGATPLPNQRQPPQHFHSPTLPPCQQPKSLPLNQKMPLNQHGPGLHFKLQQRQGHPVFLMTLVDGVAGGGSTI</sequence>
<name>A0A8T2N190_9TELE</name>
<feature type="region of interest" description="Disordered" evidence="1">
    <location>
        <begin position="350"/>
        <end position="380"/>
    </location>
</feature>
<dbReference type="GO" id="GO:0007221">
    <property type="term" value="P:positive regulation of transcription of Notch receptor target"/>
    <property type="evidence" value="ECO:0007669"/>
    <property type="project" value="InterPro"/>
</dbReference>
<evidence type="ECO:0000256" key="1">
    <source>
        <dbReference type="SAM" id="MobiDB-lite"/>
    </source>
</evidence>
<dbReference type="EMBL" id="JAFBMS010000155">
    <property type="protein sequence ID" value="KAG9334259.1"/>
    <property type="molecule type" value="Genomic_DNA"/>
</dbReference>
<organism evidence="2 3">
    <name type="scientific">Albula glossodonta</name>
    <name type="common">roundjaw bonefish</name>
    <dbReference type="NCBI Taxonomy" id="121402"/>
    <lineage>
        <taxon>Eukaryota</taxon>
        <taxon>Metazoa</taxon>
        <taxon>Chordata</taxon>
        <taxon>Craniata</taxon>
        <taxon>Vertebrata</taxon>
        <taxon>Euteleostomi</taxon>
        <taxon>Actinopterygii</taxon>
        <taxon>Neopterygii</taxon>
        <taxon>Teleostei</taxon>
        <taxon>Albuliformes</taxon>
        <taxon>Albulidae</taxon>
        <taxon>Albula</taxon>
    </lineage>
</organism>
<dbReference type="OrthoDB" id="9908492at2759"/>
<evidence type="ECO:0000313" key="3">
    <source>
        <dbReference type="Proteomes" id="UP000824540"/>
    </source>
</evidence>
<feature type="compositionally biased region" description="Low complexity" evidence="1">
    <location>
        <begin position="206"/>
        <end position="233"/>
    </location>
</feature>
<gene>
    <name evidence="2" type="ORF">JZ751_008347</name>
</gene>
<dbReference type="InterPro" id="IPR046369">
    <property type="entry name" value="MAML1-3"/>
</dbReference>
<proteinExistence type="predicted"/>
<dbReference type="GO" id="GO:0005654">
    <property type="term" value="C:nucleoplasm"/>
    <property type="evidence" value="ECO:0007669"/>
    <property type="project" value="TreeGrafter"/>
</dbReference>
<accession>A0A8T2N190</accession>
<feature type="compositionally biased region" description="Polar residues" evidence="1">
    <location>
        <begin position="234"/>
        <end position="257"/>
    </location>
</feature>
<dbReference type="Proteomes" id="UP000824540">
    <property type="component" value="Unassembled WGS sequence"/>
</dbReference>
<dbReference type="GO" id="GO:0003713">
    <property type="term" value="F:transcription coactivator activity"/>
    <property type="evidence" value="ECO:0007669"/>
    <property type="project" value="InterPro"/>
</dbReference>
<feature type="compositionally biased region" description="Polar residues" evidence="1">
    <location>
        <begin position="350"/>
        <end position="363"/>
    </location>
</feature>
<evidence type="ECO:0000313" key="2">
    <source>
        <dbReference type="EMBL" id="KAG9334259.1"/>
    </source>
</evidence>
<dbReference type="PANTHER" id="PTHR15692:SF9">
    <property type="entry name" value="MASTERMIND-LIKE PROTEIN 2"/>
    <property type="match status" value="1"/>
</dbReference>
<comment type="caution">
    <text evidence="2">The sequence shown here is derived from an EMBL/GenBank/DDBJ whole genome shotgun (WGS) entry which is preliminary data.</text>
</comment>
<protein>
    <submittedName>
        <fullName evidence="2">Uncharacterized protein</fullName>
    </submittedName>
</protein>
<reference evidence="2" key="1">
    <citation type="thesis" date="2021" institute="BYU ScholarsArchive" country="Provo, UT, USA">
        <title>Applications of and Algorithms for Genome Assembly and Genomic Analyses with an Emphasis on Marine Teleosts.</title>
        <authorList>
            <person name="Pickett B.D."/>
        </authorList>
    </citation>
    <scope>NUCLEOTIDE SEQUENCE</scope>
    <source>
        <strain evidence="2">HI-2016</strain>
    </source>
</reference>
<dbReference type="PANTHER" id="PTHR15692">
    <property type="entry name" value="MASTERMIND-LIKE"/>
    <property type="match status" value="1"/>
</dbReference>